<keyword evidence="2" id="KW-1185">Reference proteome</keyword>
<name>C9RE50_METVM</name>
<dbReference type="Proteomes" id="UP000002063">
    <property type="component" value="Chromosome"/>
</dbReference>
<dbReference type="EMBL" id="CP001787">
    <property type="protein sequence ID" value="ACX73579.1"/>
    <property type="molecule type" value="Genomic_DNA"/>
</dbReference>
<proteinExistence type="predicted"/>
<dbReference type="eggNOG" id="arCOG09625">
    <property type="taxonomic scope" value="Archaea"/>
</dbReference>
<dbReference type="SUPFAM" id="SSF46785">
    <property type="entry name" value="Winged helix' DNA-binding domain"/>
    <property type="match status" value="1"/>
</dbReference>
<dbReference type="InterPro" id="IPR036390">
    <property type="entry name" value="WH_DNA-bd_sf"/>
</dbReference>
<sequence length="137" mass="16219">MPKKLHNKLELMEEIIDLGIKGEEITIYNITKKINKKIKYKKIEKHYVGEQTISDIFKELERIGCLKLKSKEKTKFGKEKKIYGITEDAIKILKIYEKYYQPIHKIIKTLNELNLDNEDKKILLKILSNMINGIKNK</sequence>
<dbReference type="STRING" id="579137.Metvu_1728"/>
<dbReference type="KEGG" id="mvu:Metvu_1728"/>
<dbReference type="Gene3D" id="1.10.10.10">
    <property type="entry name" value="Winged helix-like DNA-binding domain superfamily/Winged helix DNA-binding domain"/>
    <property type="match status" value="1"/>
</dbReference>
<organism evidence="1 2">
    <name type="scientific">Methanocaldococcus vulcanius (strain ATCC 700851 / DSM 12094 / M7)</name>
    <name type="common">Methanococcus vulcanius</name>
    <dbReference type="NCBI Taxonomy" id="579137"/>
    <lineage>
        <taxon>Archaea</taxon>
        <taxon>Methanobacteriati</taxon>
        <taxon>Methanobacteriota</taxon>
        <taxon>Methanomada group</taxon>
        <taxon>Methanococci</taxon>
        <taxon>Methanococcales</taxon>
        <taxon>Methanocaldococcaceae</taxon>
        <taxon>Methanocaldococcus</taxon>
    </lineage>
</organism>
<accession>C9RE50</accession>
<reference evidence="1" key="1">
    <citation type="submission" date="2009-10" db="EMBL/GenBank/DDBJ databases">
        <title>Complete sequence of chromosome of Methanocaldococcus vulcanius M7.</title>
        <authorList>
            <consortium name="US DOE Joint Genome Institute"/>
            <person name="Lucas S."/>
            <person name="Copeland A."/>
            <person name="Lapidus A."/>
            <person name="Glavina del Rio T."/>
            <person name="Dalin E."/>
            <person name="Tice H."/>
            <person name="Bruce D."/>
            <person name="Goodwin L."/>
            <person name="Pitluck S."/>
            <person name="Lcollab F.I."/>
            <person name="Brettin T."/>
            <person name="Detter J.C."/>
            <person name="Han C."/>
            <person name="Tapia R."/>
            <person name="Kuske C.R."/>
            <person name="Schmutz J."/>
            <person name="Larimer F."/>
            <person name="Land M."/>
            <person name="Hauser L."/>
            <person name="Kyrpides N."/>
            <person name="Ovchinikova G."/>
            <person name="Sieprawska-Lupa M."/>
            <person name="Whitman W.B."/>
            <person name="Woyke T."/>
        </authorList>
    </citation>
    <scope>NUCLEOTIDE SEQUENCE [LARGE SCALE GENOMIC DNA]</scope>
    <source>
        <strain evidence="1">M7</strain>
    </source>
</reference>
<protein>
    <submittedName>
        <fullName evidence="1">Uncharacterized protein</fullName>
    </submittedName>
</protein>
<evidence type="ECO:0000313" key="2">
    <source>
        <dbReference type="Proteomes" id="UP000002063"/>
    </source>
</evidence>
<dbReference type="RefSeq" id="WP_015733796.1">
    <property type="nucleotide sequence ID" value="NC_013407.1"/>
</dbReference>
<evidence type="ECO:0000313" key="1">
    <source>
        <dbReference type="EMBL" id="ACX73579.1"/>
    </source>
</evidence>
<dbReference type="AlphaFoldDB" id="C9RE50"/>
<dbReference type="GeneID" id="8514089"/>
<dbReference type="HOGENOM" id="CLU_1881085_0_0_2"/>
<gene>
    <name evidence="1" type="ordered locus">Metvu_1728</name>
</gene>
<dbReference type="InterPro" id="IPR036388">
    <property type="entry name" value="WH-like_DNA-bd_sf"/>
</dbReference>
<dbReference type="OrthoDB" id="65987at2157"/>